<feature type="transmembrane region" description="Helical" evidence="1">
    <location>
        <begin position="90"/>
        <end position="110"/>
    </location>
</feature>
<feature type="transmembrane region" description="Helical" evidence="1">
    <location>
        <begin position="253"/>
        <end position="274"/>
    </location>
</feature>
<feature type="transmembrane region" description="Helical" evidence="1">
    <location>
        <begin position="67"/>
        <end position="83"/>
    </location>
</feature>
<dbReference type="RefSeq" id="WP_408080261.1">
    <property type="nucleotide sequence ID" value="NZ_JBELQC010000003.1"/>
</dbReference>
<dbReference type="EMBL" id="JBELQC010000003">
    <property type="protein sequence ID" value="MFL9842520.1"/>
    <property type="molecule type" value="Genomic_DNA"/>
</dbReference>
<evidence type="ECO:0000256" key="1">
    <source>
        <dbReference type="SAM" id="Phobius"/>
    </source>
</evidence>
<keyword evidence="1" id="KW-0472">Membrane</keyword>
<reference evidence="2 3" key="1">
    <citation type="submission" date="2024-06" db="EMBL/GenBank/DDBJ databases">
        <authorList>
            <person name="Kaempfer P."/>
            <person name="Viver T."/>
        </authorList>
    </citation>
    <scope>NUCLEOTIDE SEQUENCE [LARGE SCALE GENOMIC DNA]</scope>
    <source>
        <strain evidence="2 3">ST-64</strain>
    </source>
</reference>
<gene>
    <name evidence="2" type="ORF">ABS767_16235</name>
</gene>
<accession>A0ABW8YTP2</accession>
<feature type="transmembrane region" description="Helical" evidence="1">
    <location>
        <begin position="196"/>
        <end position="215"/>
    </location>
</feature>
<keyword evidence="3" id="KW-1185">Reference proteome</keyword>
<feature type="transmembrane region" description="Helical" evidence="1">
    <location>
        <begin position="307"/>
        <end position="322"/>
    </location>
</feature>
<dbReference type="Proteomes" id="UP001629244">
    <property type="component" value="Unassembled WGS sequence"/>
</dbReference>
<organism evidence="2 3">
    <name type="scientific">Sphingomonas plantiphila</name>
    <dbReference type="NCBI Taxonomy" id="3163295"/>
    <lineage>
        <taxon>Bacteria</taxon>
        <taxon>Pseudomonadati</taxon>
        <taxon>Pseudomonadota</taxon>
        <taxon>Alphaproteobacteria</taxon>
        <taxon>Sphingomonadales</taxon>
        <taxon>Sphingomonadaceae</taxon>
        <taxon>Sphingomonas</taxon>
    </lineage>
</organism>
<evidence type="ECO:0000313" key="3">
    <source>
        <dbReference type="Proteomes" id="UP001629244"/>
    </source>
</evidence>
<dbReference type="Pfam" id="PF26314">
    <property type="entry name" value="MptA_B_family"/>
    <property type="match status" value="1"/>
</dbReference>
<keyword evidence="1" id="KW-0812">Transmembrane</keyword>
<keyword evidence="1" id="KW-1133">Transmembrane helix</keyword>
<name>A0ABW8YTP2_9SPHN</name>
<comment type="caution">
    <text evidence="2">The sequence shown here is derived from an EMBL/GenBank/DDBJ whole genome shotgun (WGS) entry which is preliminary data.</text>
</comment>
<feature type="transmembrane region" description="Helical" evidence="1">
    <location>
        <begin position="12"/>
        <end position="33"/>
    </location>
</feature>
<feature type="transmembrane region" description="Helical" evidence="1">
    <location>
        <begin position="281"/>
        <end position="301"/>
    </location>
</feature>
<evidence type="ECO:0000313" key="2">
    <source>
        <dbReference type="EMBL" id="MFL9842520.1"/>
    </source>
</evidence>
<proteinExistence type="predicted"/>
<sequence length="411" mass="43861">MSSTNVQAKLRAPAPWLVVLAAAGQAWLLWPLFTPDMTAYLIPWLETIRARGVLDAFAQPFSNYMPSYLYLLAVFSPLAAWLDPMSVIKLLSVAGTAALALAMHRLLGALQVSERARWAALVVALPSVAFNALLMGQCDAIYVAACLMAVAMAIERRHFAMFLWCGVAVAFKAQAVLVAPFFLAVAIQRRVSPAQWLAAPAALLALMLPALLAGWPPADLATIYFRQAETFSNDIARNAPNIWSLAGMVAPDFAPRLFGLALAAALGAAAWFVAKMQIVRFGHAGLVGMAALAALLSAGLLPRMHERYFMLADLLILAFAIARGTRSAFALAALVQLGSFAAIVGYLGLGAPMVAVGASCMIAATWLAARPLANPNANDNPPAGRTPRPTLLRRVVPYDIDGRLRFRGNGE</sequence>
<protein>
    <submittedName>
        <fullName evidence="2">Glycosyltransferase 87 family protein</fullName>
    </submittedName>
</protein>
<feature type="transmembrane region" description="Helical" evidence="1">
    <location>
        <begin position="161"/>
        <end position="184"/>
    </location>
</feature>